<accession>A0ABQ6A8Q2</accession>
<evidence type="ECO:0000256" key="5">
    <source>
        <dbReference type="ARBA" id="ARBA00022490"/>
    </source>
</evidence>
<dbReference type="Pfam" id="PF01135">
    <property type="entry name" value="PCMT"/>
    <property type="match status" value="1"/>
</dbReference>
<dbReference type="EC" id="2.1.1.77" evidence="3"/>
<name>A0ABQ6A8Q2_9PROT</name>
<dbReference type="InterPro" id="IPR000682">
    <property type="entry name" value="PCMT"/>
</dbReference>
<evidence type="ECO:0000256" key="11">
    <source>
        <dbReference type="ARBA" id="ARBA00031350"/>
    </source>
</evidence>
<dbReference type="Proteomes" id="UP001156641">
    <property type="component" value="Unassembled WGS sequence"/>
</dbReference>
<evidence type="ECO:0000313" key="12">
    <source>
        <dbReference type="EMBL" id="GLR67662.1"/>
    </source>
</evidence>
<protein>
    <recommendedName>
        <fullName evidence="4">Protein-L-isoaspartate O-methyltransferase</fullName>
        <ecNumber evidence="3">2.1.1.77</ecNumber>
    </recommendedName>
    <alternativeName>
        <fullName evidence="11">L-isoaspartyl protein carboxyl methyltransferase</fullName>
    </alternativeName>
    <alternativeName>
        <fullName evidence="9">Protein L-isoaspartyl methyltransferase</fullName>
    </alternativeName>
    <alternativeName>
        <fullName evidence="10">Protein-beta-aspartate methyltransferase</fullName>
    </alternativeName>
</protein>
<keyword evidence="6" id="KW-0489">Methyltransferase</keyword>
<sequence length="268" mass="29087">MTPNGKPWDRAAFEAAMAASGRKVSVTDEQFSAIQARKPAAMAAIEAYLKLRLGSADPLVLAAFQALPREYYHYNYEEHRSTCGDAYDQPAKPWALGYGSALSDYLGQAYMTQVIAPKPGEISLEIGTGSGFQSSLLSRIVDHAYSIEIIEPLGNAVKQIFGPLGYDNVTTKVGDGYYGWPEQKDGFDIIIVTCAAQYAPPALFAQLKPGGRMIIPIGQPFKQGQVFYVYHKDATGKIHSRRDMGCFFIPMTGAMMKVPAAQASATPA</sequence>
<dbReference type="PANTHER" id="PTHR11579:SF0">
    <property type="entry name" value="PROTEIN-L-ISOASPARTATE(D-ASPARTATE) O-METHYLTRANSFERASE"/>
    <property type="match status" value="1"/>
</dbReference>
<evidence type="ECO:0000256" key="6">
    <source>
        <dbReference type="ARBA" id="ARBA00022603"/>
    </source>
</evidence>
<keyword evidence="5" id="KW-0963">Cytoplasm</keyword>
<comment type="subcellular location">
    <subcellularLocation>
        <location evidence="1">Cytoplasm</location>
    </subcellularLocation>
</comment>
<dbReference type="EMBL" id="BSOS01000067">
    <property type="protein sequence ID" value="GLR67662.1"/>
    <property type="molecule type" value="Genomic_DNA"/>
</dbReference>
<proteinExistence type="inferred from homology"/>
<dbReference type="CDD" id="cd02440">
    <property type="entry name" value="AdoMet_MTases"/>
    <property type="match status" value="1"/>
</dbReference>
<evidence type="ECO:0000256" key="10">
    <source>
        <dbReference type="ARBA" id="ARBA00031323"/>
    </source>
</evidence>
<organism evidence="12 13">
    <name type="scientific">Acidocella aquatica</name>
    <dbReference type="NCBI Taxonomy" id="1922313"/>
    <lineage>
        <taxon>Bacteria</taxon>
        <taxon>Pseudomonadati</taxon>
        <taxon>Pseudomonadota</taxon>
        <taxon>Alphaproteobacteria</taxon>
        <taxon>Acetobacterales</taxon>
        <taxon>Acidocellaceae</taxon>
        <taxon>Acidocella</taxon>
    </lineage>
</organism>
<evidence type="ECO:0000256" key="3">
    <source>
        <dbReference type="ARBA" id="ARBA00011890"/>
    </source>
</evidence>
<dbReference type="SUPFAM" id="SSF53335">
    <property type="entry name" value="S-adenosyl-L-methionine-dependent methyltransferases"/>
    <property type="match status" value="1"/>
</dbReference>
<evidence type="ECO:0000256" key="1">
    <source>
        <dbReference type="ARBA" id="ARBA00004496"/>
    </source>
</evidence>
<comment type="similarity">
    <text evidence="2">Belongs to the methyltransferase superfamily. L-isoaspartyl/D-aspartyl protein methyltransferase family.</text>
</comment>
<dbReference type="PANTHER" id="PTHR11579">
    <property type="entry name" value="PROTEIN-L-ISOASPARTATE O-METHYLTRANSFERASE"/>
    <property type="match status" value="1"/>
</dbReference>
<evidence type="ECO:0000313" key="13">
    <source>
        <dbReference type="Proteomes" id="UP001156641"/>
    </source>
</evidence>
<evidence type="ECO:0000256" key="2">
    <source>
        <dbReference type="ARBA" id="ARBA00005369"/>
    </source>
</evidence>
<reference evidence="13" key="1">
    <citation type="journal article" date="2019" name="Int. J. Syst. Evol. Microbiol.">
        <title>The Global Catalogue of Microorganisms (GCM) 10K type strain sequencing project: providing services to taxonomists for standard genome sequencing and annotation.</title>
        <authorList>
            <consortium name="The Broad Institute Genomics Platform"/>
            <consortium name="The Broad Institute Genome Sequencing Center for Infectious Disease"/>
            <person name="Wu L."/>
            <person name="Ma J."/>
        </authorList>
    </citation>
    <scope>NUCLEOTIDE SEQUENCE [LARGE SCALE GENOMIC DNA]</scope>
    <source>
        <strain evidence="13">NBRC 112502</strain>
    </source>
</reference>
<comment type="caution">
    <text evidence="12">The sequence shown here is derived from an EMBL/GenBank/DDBJ whole genome shotgun (WGS) entry which is preliminary data.</text>
</comment>
<gene>
    <name evidence="12" type="ORF">GCM10010909_23430</name>
</gene>
<evidence type="ECO:0000256" key="9">
    <source>
        <dbReference type="ARBA" id="ARBA00030757"/>
    </source>
</evidence>
<keyword evidence="8" id="KW-0949">S-adenosyl-L-methionine</keyword>
<keyword evidence="7" id="KW-0808">Transferase</keyword>
<keyword evidence="13" id="KW-1185">Reference proteome</keyword>
<evidence type="ECO:0000256" key="8">
    <source>
        <dbReference type="ARBA" id="ARBA00022691"/>
    </source>
</evidence>
<evidence type="ECO:0000256" key="7">
    <source>
        <dbReference type="ARBA" id="ARBA00022679"/>
    </source>
</evidence>
<dbReference type="InterPro" id="IPR029063">
    <property type="entry name" value="SAM-dependent_MTases_sf"/>
</dbReference>
<evidence type="ECO:0000256" key="4">
    <source>
        <dbReference type="ARBA" id="ARBA00013346"/>
    </source>
</evidence>
<dbReference type="Gene3D" id="3.40.50.150">
    <property type="entry name" value="Vaccinia Virus protein VP39"/>
    <property type="match status" value="1"/>
</dbReference>